<dbReference type="EMBL" id="CP136051">
    <property type="protein sequence ID" value="WOK09486.1"/>
    <property type="molecule type" value="Genomic_DNA"/>
</dbReference>
<evidence type="ECO:0000256" key="1">
    <source>
        <dbReference type="SAM" id="Phobius"/>
    </source>
</evidence>
<keyword evidence="1" id="KW-0472">Membrane</keyword>
<proteinExistence type="predicted"/>
<dbReference type="Pfam" id="PF12732">
    <property type="entry name" value="YtxH"/>
    <property type="match status" value="1"/>
</dbReference>
<keyword evidence="3" id="KW-1185">Reference proteome</keyword>
<accession>A0ABZ0J0N3</accession>
<keyword evidence="1" id="KW-1133">Transmembrane helix</keyword>
<name>A0ABZ0J0N3_9BACT</name>
<dbReference type="Proteomes" id="UP001302349">
    <property type="component" value="Chromosome"/>
</dbReference>
<reference evidence="2 3" key="1">
    <citation type="journal article" date="2023" name="Microbiol. Resour. Announc.">
        <title>Complete Genome Sequence of Imperialibacter roseus strain P4T.</title>
        <authorList>
            <person name="Tizabi D.R."/>
            <person name="Bachvaroff T."/>
            <person name="Hill R.T."/>
        </authorList>
    </citation>
    <scope>NUCLEOTIDE SEQUENCE [LARGE SCALE GENOMIC DNA]</scope>
    <source>
        <strain evidence="2 3">P4T</strain>
    </source>
</reference>
<keyword evidence="1" id="KW-0812">Transmembrane</keyword>
<dbReference type="RefSeq" id="WP_151996951.1">
    <property type="nucleotide sequence ID" value="NZ_CP136051.1"/>
</dbReference>
<dbReference type="InterPro" id="IPR024623">
    <property type="entry name" value="YtxH"/>
</dbReference>
<gene>
    <name evidence="2" type="ORF">RT717_12630</name>
</gene>
<feature type="transmembrane region" description="Helical" evidence="1">
    <location>
        <begin position="6"/>
        <end position="25"/>
    </location>
</feature>
<sequence length="84" mass="8859">MTTGKALLGVVAGMAAGAALGLLFAPEKGEKTRKNIVDKSEDLAGTLNHKIERKFNELMDSVNAKLGKGKLVNSSAPLEHENVN</sequence>
<evidence type="ECO:0000313" key="2">
    <source>
        <dbReference type="EMBL" id="WOK09486.1"/>
    </source>
</evidence>
<evidence type="ECO:0000313" key="3">
    <source>
        <dbReference type="Proteomes" id="UP001302349"/>
    </source>
</evidence>
<protein>
    <submittedName>
        <fullName evidence="2">YtxH domain-containing protein</fullName>
    </submittedName>
</protein>
<organism evidence="2 3">
    <name type="scientific">Imperialibacter roseus</name>
    <dbReference type="NCBI Taxonomy" id="1324217"/>
    <lineage>
        <taxon>Bacteria</taxon>
        <taxon>Pseudomonadati</taxon>
        <taxon>Bacteroidota</taxon>
        <taxon>Cytophagia</taxon>
        <taxon>Cytophagales</taxon>
        <taxon>Flammeovirgaceae</taxon>
        <taxon>Imperialibacter</taxon>
    </lineage>
</organism>